<evidence type="ECO:0000259" key="12">
    <source>
        <dbReference type="Pfam" id="PF07731"/>
    </source>
</evidence>
<name>A0A0N1HCK6_9EURO</name>
<feature type="domain" description="Plastocyanin-like" evidence="13">
    <location>
        <begin position="31"/>
        <end position="146"/>
    </location>
</feature>
<dbReference type="InterPro" id="IPR008972">
    <property type="entry name" value="Cupredoxin"/>
</dbReference>
<feature type="compositionally biased region" description="Polar residues" evidence="8">
    <location>
        <begin position="602"/>
        <end position="615"/>
    </location>
</feature>
<dbReference type="GO" id="GO:0033215">
    <property type="term" value="P:reductive iron assimilation"/>
    <property type="evidence" value="ECO:0007669"/>
    <property type="project" value="TreeGrafter"/>
</dbReference>
<proteinExistence type="inferred from homology"/>
<dbReference type="PANTHER" id="PTHR11709:SF361">
    <property type="entry name" value="IRON TRANSPORT MULTICOPPER OXIDASE FET3"/>
    <property type="match status" value="1"/>
</dbReference>
<dbReference type="InterPro" id="IPR033138">
    <property type="entry name" value="Cu_oxidase_CS"/>
</dbReference>
<dbReference type="EMBL" id="LFJN01000007">
    <property type="protein sequence ID" value="KPI42463.1"/>
    <property type="molecule type" value="Genomic_DNA"/>
</dbReference>
<evidence type="ECO:0000259" key="13">
    <source>
        <dbReference type="Pfam" id="PF07732"/>
    </source>
</evidence>
<comment type="subcellular location">
    <subcellularLocation>
        <location evidence="7">Cell membrane</location>
        <topology evidence="7">Single-pass type I membrane protein</topology>
        <orientation evidence="7">Extracellular side</orientation>
    </subcellularLocation>
</comment>
<protein>
    <submittedName>
        <fullName evidence="14">Iron transport multicopper oxidase FET3</fullName>
    </submittedName>
</protein>
<keyword evidence="5" id="KW-0186">Copper</keyword>
<evidence type="ECO:0000256" key="10">
    <source>
        <dbReference type="SAM" id="SignalP"/>
    </source>
</evidence>
<feature type="domain" description="Plastocyanin-like" evidence="11">
    <location>
        <begin position="155"/>
        <end position="281"/>
    </location>
</feature>
<evidence type="ECO:0000256" key="8">
    <source>
        <dbReference type="SAM" id="MobiDB-lite"/>
    </source>
</evidence>
<feature type="chain" id="PRO_5005873189" evidence="10">
    <location>
        <begin position="24"/>
        <end position="630"/>
    </location>
</feature>
<dbReference type="CDD" id="cd13877">
    <property type="entry name" value="CuRO_2_Fet3p_like"/>
    <property type="match status" value="1"/>
</dbReference>
<gene>
    <name evidence="14" type="ORF">AB675_9540</name>
</gene>
<sequence>MALSLSNFLYSIALLTSIVAAETRTYDFDIGWVRRNPDGQQERSVVGINGQWPIPRIEANVGDVVVVNAKNSLGNRTDSIHFHGLYQNGTTHMDGAGSVSQCPIPSGSTFTYNFTVDQPGTYWYHSHVDGQYPDGLRGPLIVHDPENPFKDQYDEELVLTLSDWYHDEMPDLLSGFLSVTNPTGAEPVPNSALMNDTQNATISVQPGKTYFLRIINMAAFAPQYFWIEGHSFKIIEVDGIYTEATEADQLHISAAQRYGVLLTTKNTTNENFAIVGSMDTDLFDAIPDGLNPNEITEFEPFDDFYLVPQDKEELLPEPDMQIQLDVVMDNLNNGFNYAFFNNLTWTKPVVPTLYTVLSAPPSMLNEARIYGSNTNTFVLPHMSVVEMIVNNHDPGKHPFHLHGHAFQTIIRSDEEAGDYDPNNATDRDFPATPMRRDTVLMRPNGHLVLRFRADNPGVWIFHCHIEWHVSSGLIMTFVEAPEQLRANLSASHTVPQDHFDACNALSPPVPTYGNAAGHGAASSEEQVLGARDIDEDDWLNFEGENVQAPPLPSGFTARGIVALVFSCICGILGCLVIAWYGLGEMGSVALAREQRKIDQLEQDSQSMGSTQGSNEKSGHGTQVLRHVMGK</sequence>
<dbReference type="PROSITE" id="PS00080">
    <property type="entry name" value="MULTICOPPER_OXIDASE2"/>
    <property type="match status" value="1"/>
</dbReference>
<dbReference type="VEuPathDB" id="FungiDB:AB675_9540"/>
<dbReference type="Proteomes" id="UP000038010">
    <property type="component" value="Unassembled WGS sequence"/>
</dbReference>
<evidence type="ECO:0000256" key="4">
    <source>
        <dbReference type="ARBA" id="ARBA00023002"/>
    </source>
</evidence>
<dbReference type="CDD" id="cd13851">
    <property type="entry name" value="CuRO_1_Fet3p"/>
    <property type="match status" value="1"/>
</dbReference>
<dbReference type="PROSITE" id="PS00079">
    <property type="entry name" value="MULTICOPPER_OXIDASE1"/>
    <property type="match status" value="2"/>
</dbReference>
<evidence type="ECO:0000256" key="9">
    <source>
        <dbReference type="SAM" id="Phobius"/>
    </source>
</evidence>
<reference evidence="14 15" key="1">
    <citation type="submission" date="2015-06" db="EMBL/GenBank/DDBJ databases">
        <title>Draft genome of the ant-associated black yeast Phialophora attae CBS 131958.</title>
        <authorList>
            <person name="Moreno L.F."/>
            <person name="Stielow B.J."/>
            <person name="de Hoog S."/>
            <person name="Vicente V.A."/>
            <person name="Weiss V.A."/>
            <person name="de Vries M."/>
            <person name="Cruz L.M."/>
            <person name="Souza E.M."/>
        </authorList>
    </citation>
    <scope>NUCLEOTIDE SEQUENCE [LARGE SCALE GENOMIC DNA]</scope>
    <source>
        <strain evidence="14 15">CBS 131958</strain>
    </source>
</reference>
<dbReference type="InterPro" id="IPR045087">
    <property type="entry name" value="Cu-oxidase_fam"/>
</dbReference>
<dbReference type="Gene3D" id="2.60.40.420">
    <property type="entry name" value="Cupredoxins - blue copper proteins"/>
    <property type="match status" value="3"/>
</dbReference>
<dbReference type="CDD" id="cd13899">
    <property type="entry name" value="CuRO_3_Fet3p"/>
    <property type="match status" value="1"/>
</dbReference>
<keyword evidence="2" id="KW-0479">Metal-binding</keyword>
<dbReference type="SUPFAM" id="SSF49503">
    <property type="entry name" value="Cupredoxins"/>
    <property type="match status" value="3"/>
</dbReference>
<keyword evidence="4" id="KW-0560">Oxidoreductase</keyword>
<dbReference type="RefSeq" id="XP_018002426.1">
    <property type="nucleotide sequence ID" value="XM_018150083.1"/>
</dbReference>
<comment type="caution">
    <text evidence="14">The sequence shown here is derived from an EMBL/GenBank/DDBJ whole genome shotgun (WGS) entry which is preliminary data.</text>
</comment>
<keyword evidence="9" id="KW-0812">Transmembrane</keyword>
<feature type="transmembrane region" description="Helical" evidence="9">
    <location>
        <begin position="560"/>
        <end position="582"/>
    </location>
</feature>
<accession>A0A0N1HCK6</accession>
<feature type="region of interest" description="Disordered" evidence="8">
    <location>
        <begin position="600"/>
        <end position="622"/>
    </location>
</feature>
<evidence type="ECO:0000256" key="5">
    <source>
        <dbReference type="ARBA" id="ARBA00023008"/>
    </source>
</evidence>
<dbReference type="GO" id="GO:0010106">
    <property type="term" value="P:cellular response to iron ion starvation"/>
    <property type="evidence" value="ECO:0007669"/>
    <property type="project" value="TreeGrafter"/>
</dbReference>
<feature type="domain" description="Plastocyanin-like" evidence="12">
    <location>
        <begin position="347"/>
        <end position="482"/>
    </location>
</feature>
<dbReference type="GO" id="GO:0033573">
    <property type="term" value="C:high-affinity iron permease complex"/>
    <property type="evidence" value="ECO:0007669"/>
    <property type="project" value="TreeGrafter"/>
</dbReference>
<dbReference type="InterPro" id="IPR001117">
    <property type="entry name" value="Cu-oxidase_2nd"/>
</dbReference>
<dbReference type="InterPro" id="IPR011706">
    <property type="entry name" value="Cu-oxidase_C"/>
</dbReference>
<dbReference type="Pfam" id="PF00394">
    <property type="entry name" value="Cu-oxidase"/>
    <property type="match status" value="1"/>
</dbReference>
<dbReference type="InterPro" id="IPR011707">
    <property type="entry name" value="Cu-oxidase-like_N"/>
</dbReference>
<dbReference type="STRING" id="1664694.A0A0N1HCK6"/>
<evidence type="ECO:0000259" key="11">
    <source>
        <dbReference type="Pfam" id="PF00394"/>
    </source>
</evidence>
<evidence type="ECO:0000313" key="14">
    <source>
        <dbReference type="EMBL" id="KPI42463.1"/>
    </source>
</evidence>
<evidence type="ECO:0000256" key="1">
    <source>
        <dbReference type="ARBA" id="ARBA00010609"/>
    </source>
</evidence>
<dbReference type="Pfam" id="PF07731">
    <property type="entry name" value="Cu-oxidase_2"/>
    <property type="match status" value="1"/>
</dbReference>
<evidence type="ECO:0000313" key="15">
    <source>
        <dbReference type="Proteomes" id="UP000038010"/>
    </source>
</evidence>
<comment type="similarity">
    <text evidence="1">Belongs to the multicopper oxidase family.</text>
</comment>
<dbReference type="AlphaFoldDB" id="A0A0N1HCK6"/>
<evidence type="ECO:0000256" key="6">
    <source>
        <dbReference type="ARBA" id="ARBA00023180"/>
    </source>
</evidence>
<keyword evidence="6" id="KW-0325">Glycoprotein</keyword>
<dbReference type="GeneID" id="28741963"/>
<evidence type="ECO:0000256" key="2">
    <source>
        <dbReference type="ARBA" id="ARBA00022723"/>
    </source>
</evidence>
<feature type="signal peptide" evidence="10">
    <location>
        <begin position="1"/>
        <end position="23"/>
    </location>
</feature>
<dbReference type="GO" id="GO:0004322">
    <property type="term" value="F:ferroxidase activity"/>
    <property type="evidence" value="ECO:0007669"/>
    <property type="project" value="TreeGrafter"/>
</dbReference>
<keyword evidence="15" id="KW-1185">Reference proteome</keyword>
<keyword evidence="9" id="KW-1133">Transmembrane helix</keyword>
<organism evidence="14 15">
    <name type="scientific">Cyphellophora attinorum</name>
    <dbReference type="NCBI Taxonomy" id="1664694"/>
    <lineage>
        <taxon>Eukaryota</taxon>
        <taxon>Fungi</taxon>
        <taxon>Dikarya</taxon>
        <taxon>Ascomycota</taxon>
        <taxon>Pezizomycotina</taxon>
        <taxon>Eurotiomycetes</taxon>
        <taxon>Chaetothyriomycetidae</taxon>
        <taxon>Chaetothyriales</taxon>
        <taxon>Cyphellophoraceae</taxon>
        <taxon>Cyphellophora</taxon>
    </lineage>
</organism>
<dbReference type="OrthoDB" id="2121828at2759"/>
<evidence type="ECO:0000256" key="7">
    <source>
        <dbReference type="ARBA" id="ARBA00037814"/>
    </source>
</evidence>
<keyword evidence="3 10" id="KW-0732">Signal</keyword>
<dbReference type="InterPro" id="IPR044130">
    <property type="entry name" value="CuRO_2_Fet3-like"/>
</dbReference>
<dbReference type="Pfam" id="PF07732">
    <property type="entry name" value="Cu-oxidase_3"/>
    <property type="match status" value="1"/>
</dbReference>
<dbReference type="InterPro" id="IPR002355">
    <property type="entry name" value="Cu_oxidase_Cu_BS"/>
</dbReference>
<keyword evidence="9" id="KW-0472">Membrane</keyword>
<dbReference type="FunFam" id="2.60.40.420:FF:000022">
    <property type="entry name" value="FET5p Multicopper oxidase"/>
    <property type="match status" value="1"/>
</dbReference>
<evidence type="ECO:0000256" key="3">
    <source>
        <dbReference type="ARBA" id="ARBA00022729"/>
    </source>
</evidence>
<dbReference type="PANTHER" id="PTHR11709">
    <property type="entry name" value="MULTI-COPPER OXIDASE"/>
    <property type="match status" value="1"/>
</dbReference>
<dbReference type="GO" id="GO:0005507">
    <property type="term" value="F:copper ion binding"/>
    <property type="evidence" value="ECO:0007669"/>
    <property type="project" value="InterPro"/>
</dbReference>
<dbReference type="FunFam" id="2.60.40.420:FF:000024">
    <property type="entry name" value="FET5p Multicopper oxidase"/>
    <property type="match status" value="1"/>
</dbReference>